<dbReference type="NCBIfam" id="TIGR01845">
    <property type="entry name" value="outer_NodT"/>
    <property type="match status" value="1"/>
</dbReference>
<evidence type="ECO:0000313" key="5">
    <source>
        <dbReference type="Proteomes" id="UP000030302"/>
    </source>
</evidence>
<dbReference type="OrthoDB" id="9770517at2"/>
<keyword evidence="5" id="KW-1185">Reference proteome</keyword>
<feature type="compositionally biased region" description="Low complexity" evidence="3">
    <location>
        <begin position="473"/>
        <end position="494"/>
    </location>
</feature>
<sequence>MLGSVPLLSVIAGCVVGPTYQAPSPTTSSQAVLPQFQSALPTQAGTGSAATDLTRWWSQFDDPLVAELVTTAETSNPSVAQALARIKQARATAVTTGSALYPSVAADASSTRSKSLSGLTGSLGNVATISTSNSATFDASWELDLFGGKRKAADAANARVFARDADWYGAKVSLAAEVGSTLVNYRACVATTAMLAQDLTSREQTAQLTALKVKAGFTAPADGALINASTADARQKLIVQRADCDLDIKALVALTDIPEPVLRTKLAVNQRLPQPRGFVVESVPAQVLSQRPDIAVAERELAAASAEINVAEANRYPSISLLGSIGIGGFRFDGSSARSDTWSFGPSFKLPIFDAGQRKAQADLARGRYDEAYAGYQQQVRTAVREIEEALVRLDAAARREEDAALASREYESYYRANDDKFKAGSGSLFELEDARRTFLAAQQTVISVQHDHVTAWIALYKALGGGWRNETEQTAQQTTPASQSQSTPNSDRS</sequence>
<evidence type="ECO:0000256" key="2">
    <source>
        <dbReference type="RuleBase" id="RU362097"/>
    </source>
</evidence>
<organism evidence="4 5">
    <name type="scientific">Collimonas arenae</name>
    <dbReference type="NCBI Taxonomy" id="279058"/>
    <lineage>
        <taxon>Bacteria</taxon>
        <taxon>Pseudomonadati</taxon>
        <taxon>Pseudomonadota</taxon>
        <taxon>Betaproteobacteria</taxon>
        <taxon>Burkholderiales</taxon>
        <taxon>Oxalobacteraceae</taxon>
        <taxon>Collimonas</taxon>
    </lineage>
</organism>
<dbReference type="InterPro" id="IPR010131">
    <property type="entry name" value="MdtP/NodT-like"/>
</dbReference>
<comment type="subcellular location">
    <subcellularLocation>
        <location evidence="2">Cell membrane</location>
        <topology evidence="2">Lipid-anchor</topology>
    </subcellularLocation>
</comment>
<dbReference type="SUPFAM" id="SSF56954">
    <property type="entry name" value="Outer membrane efflux proteins (OEP)"/>
    <property type="match status" value="1"/>
</dbReference>
<dbReference type="Gene3D" id="1.20.1600.10">
    <property type="entry name" value="Outer membrane efflux proteins (OEP)"/>
    <property type="match status" value="1"/>
</dbReference>
<dbReference type="AlphaFoldDB" id="A0A0A1FIE4"/>
<dbReference type="STRING" id="279058.LT85_4251"/>
<feature type="region of interest" description="Disordered" evidence="3">
    <location>
        <begin position="471"/>
        <end position="494"/>
    </location>
</feature>
<comment type="similarity">
    <text evidence="1 2">Belongs to the outer membrane factor (OMF) (TC 1.B.17) family.</text>
</comment>
<gene>
    <name evidence="4" type="ORF">LT85_4251</name>
</gene>
<evidence type="ECO:0000313" key="4">
    <source>
        <dbReference type="EMBL" id="AIY43409.1"/>
    </source>
</evidence>
<protein>
    <submittedName>
        <fullName evidence="4">RND efflux system</fullName>
    </submittedName>
</protein>
<keyword evidence="2" id="KW-0449">Lipoprotein</keyword>
<dbReference type="HOGENOM" id="CLU_012817_13_0_4"/>
<dbReference type="PANTHER" id="PTHR30203">
    <property type="entry name" value="OUTER MEMBRANE CATION EFFLUX PROTEIN"/>
    <property type="match status" value="1"/>
</dbReference>
<keyword evidence="2" id="KW-1134">Transmembrane beta strand</keyword>
<keyword evidence="2" id="KW-0472">Membrane</keyword>
<dbReference type="Gene3D" id="2.20.200.10">
    <property type="entry name" value="Outer membrane efflux proteins (OEP)"/>
    <property type="match status" value="1"/>
</dbReference>
<accession>A0A0A1FIE4</accession>
<dbReference type="Pfam" id="PF02321">
    <property type="entry name" value="OEP"/>
    <property type="match status" value="2"/>
</dbReference>
<keyword evidence="2" id="KW-0564">Palmitate</keyword>
<dbReference type="EMBL" id="CP009962">
    <property type="protein sequence ID" value="AIY43409.1"/>
    <property type="molecule type" value="Genomic_DNA"/>
</dbReference>
<keyword evidence="2" id="KW-0812">Transmembrane</keyword>
<evidence type="ECO:0000256" key="1">
    <source>
        <dbReference type="ARBA" id="ARBA00007613"/>
    </source>
</evidence>
<dbReference type="PANTHER" id="PTHR30203:SF29">
    <property type="entry name" value="PROTEIN CYAE"/>
    <property type="match status" value="1"/>
</dbReference>
<dbReference type="KEGG" id="care:LT85_4251"/>
<name>A0A0A1FIE4_9BURK</name>
<dbReference type="GO" id="GO:0015562">
    <property type="term" value="F:efflux transmembrane transporter activity"/>
    <property type="evidence" value="ECO:0007669"/>
    <property type="project" value="InterPro"/>
</dbReference>
<reference evidence="5" key="1">
    <citation type="journal article" date="2014" name="Soil Biol. Biochem.">
        <title>Structure and function of bacterial communities in ageing soils: Insights from the Mendocino ecological staircase.</title>
        <authorList>
            <person name="Uroz S."/>
            <person name="Tech J.J."/>
            <person name="Sawaya N.A."/>
            <person name="Frey-Klett P."/>
            <person name="Leveau J.H.J."/>
        </authorList>
    </citation>
    <scope>NUCLEOTIDE SEQUENCE [LARGE SCALE GENOMIC DNA]</scope>
    <source>
        <strain evidence="5">Cal35</strain>
    </source>
</reference>
<dbReference type="GO" id="GO:0005886">
    <property type="term" value="C:plasma membrane"/>
    <property type="evidence" value="ECO:0007669"/>
    <property type="project" value="UniProtKB-SubCell"/>
</dbReference>
<proteinExistence type="inferred from homology"/>
<evidence type="ECO:0000256" key="3">
    <source>
        <dbReference type="SAM" id="MobiDB-lite"/>
    </source>
</evidence>
<dbReference type="Proteomes" id="UP000030302">
    <property type="component" value="Chromosome"/>
</dbReference>
<dbReference type="InterPro" id="IPR003423">
    <property type="entry name" value="OMP_efflux"/>
</dbReference>